<feature type="compositionally biased region" description="Polar residues" evidence="2">
    <location>
        <begin position="651"/>
        <end position="663"/>
    </location>
</feature>
<dbReference type="PROSITE" id="PS50208">
    <property type="entry name" value="CASPASE_P20"/>
    <property type="match status" value="1"/>
</dbReference>
<reference evidence="4" key="1">
    <citation type="submission" date="2023-03" db="EMBL/GenBank/DDBJ databases">
        <authorList>
            <person name="Steffen K."/>
            <person name="Cardenas P."/>
        </authorList>
    </citation>
    <scope>NUCLEOTIDE SEQUENCE</scope>
</reference>
<dbReference type="GO" id="GO:0006508">
    <property type="term" value="P:proteolysis"/>
    <property type="evidence" value="ECO:0007669"/>
    <property type="project" value="InterPro"/>
</dbReference>
<protein>
    <recommendedName>
        <fullName evidence="3">Caspase family p20 domain-containing protein</fullName>
    </recommendedName>
</protein>
<evidence type="ECO:0000256" key="1">
    <source>
        <dbReference type="ARBA" id="ARBA00010134"/>
    </source>
</evidence>
<evidence type="ECO:0000256" key="2">
    <source>
        <dbReference type="SAM" id="MobiDB-lite"/>
    </source>
</evidence>
<feature type="compositionally biased region" description="Basic and acidic residues" evidence="2">
    <location>
        <begin position="305"/>
        <end position="318"/>
    </location>
</feature>
<dbReference type="InterPro" id="IPR015917">
    <property type="entry name" value="Pept_C14A"/>
</dbReference>
<dbReference type="PANTHER" id="PTHR22576:SF41">
    <property type="entry name" value="CASPASE 14, APOPTOSIS-RELATED CYSTEINE PEPTIDASE"/>
    <property type="match status" value="1"/>
</dbReference>
<feature type="region of interest" description="Disordered" evidence="2">
    <location>
        <begin position="642"/>
        <end position="663"/>
    </location>
</feature>
<dbReference type="InterPro" id="IPR052039">
    <property type="entry name" value="Caspase-related_regulators"/>
</dbReference>
<dbReference type="Gene3D" id="3.40.50.1460">
    <property type="match status" value="1"/>
</dbReference>
<keyword evidence="5" id="KW-1185">Reference proteome</keyword>
<sequence>MAVVETDGRFLVSRDDYCTLGHLMNDDRRYFDPAKRGHIMRYLITPPLGYALLLGSSRYSTREGRLKCVETDLAVVQAVLRDGGWHVDSPYGCNAEKQGCEEKIRELGQANLEQYSCFLFYFSGHGSHEGMLFQPDGGVIPYKHVVDSVLALEDLRGKPKILIFDCCRTDCGSTDCSSSENKAVKSLGEHFAAKYHDTIVCFACTANTTSMALGDDGSIFTRNFASKLDQFGKVMSFVELLTQAMGETFIMTRYRFGSEEAQQPISYSGLNSQLLLKETRLTTEDKERAKRSKYRIVLVPVRSEVESKGPMERRRDDPADPSSHSLYPAPTPVSDSSRPATTGATPEPATPIPAGETTPMDTGAPEPVMKDHVTTKTKFSSRQDVVSNLSSLGRGHHVFLCYLPDPASPYGAPDLTRVRNNLSLVTLLQYDLTRHGFAVISDLSLGDQEPMNLLQWYIRQIELCDHVVLVCSPALKELFSTCQPREPIADQKAARFQVYSSAIYSECERCMRSGVGKFVPVVLEPEWRNFDRSVPLLFRGSHVYELYGTRARLFDYDDMAGHFERMVCRMVGINRRELDAPQRGAPIIFTSSSSVEEVNRTKYLAQAHMPRPGYVTVQSRVGGGSLQRSSWEEAWAKVPLEGHRNHFDSPPSYNTSQTTGAKC</sequence>
<dbReference type="InterPro" id="IPR029030">
    <property type="entry name" value="Caspase-like_dom_sf"/>
</dbReference>
<proteinExistence type="inferred from homology"/>
<dbReference type="SUPFAM" id="SSF52129">
    <property type="entry name" value="Caspase-like"/>
    <property type="match status" value="1"/>
</dbReference>
<dbReference type="GO" id="GO:0004197">
    <property type="term" value="F:cysteine-type endopeptidase activity"/>
    <property type="evidence" value="ECO:0007669"/>
    <property type="project" value="InterPro"/>
</dbReference>
<comment type="similarity">
    <text evidence="1">Belongs to the peptidase C14A family.</text>
</comment>
<feature type="region of interest" description="Disordered" evidence="2">
    <location>
        <begin position="305"/>
        <end position="368"/>
    </location>
</feature>
<name>A0AA35RPJ0_GEOBA</name>
<dbReference type="Gene3D" id="3.40.50.11530">
    <property type="match status" value="1"/>
</dbReference>
<dbReference type="Pfam" id="PF08357">
    <property type="entry name" value="SEFIR"/>
    <property type="match status" value="1"/>
</dbReference>
<evidence type="ECO:0000313" key="5">
    <source>
        <dbReference type="Proteomes" id="UP001174909"/>
    </source>
</evidence>
<dbReference type="Pfam" id="PF00656">
    <property type="entry name" value="Peptidase_C14"/>
    <property type="match status" value="1"/>
</dbReference>
<feature type="compositionally biased region" description="Low complexity" evidence="2">
    <location>
        <begin position="339"/>
        <end position="359"/>
    </location>
</feature>
<dbReference type="EMBL" id="CASHTH010001368">
    <property type="protein sequence ID" value="CAI8014508.1"/>
    <property type="molecule type" value="Genomic_DNA"/>
</dbReference>
<dbReference type="AlphaFoldDB" id="A0AA35RPJ0"/>
<dbReference type="Proteomes" id="UP001174909">
    <property type="component" value="Unassembled WGS sequence"/>
</dbReference>
<evidence type="ECO:0000313" key="4">
    <source>
        <dbReference type="EMBL" id="CAI8014508.1"/>
    </source>
</evidence>
<dbReference type="SMART" id="SM00115">
    <property type="entry name" value="CASc"/>
    <property type="match status" value="1"/>
</dbReference>
<dbReference type="PANTHER" id="PTHR22576">
    <property type="entry name" value="MUCOSA ASSOCIATED LYMPHOID TISSUE LYMPHOMA TRANSLOCATION PROTEIN 1/PARACASPASE"/>
    <property type="match status" value="1"/>
</dbReference>
<accession>A0AA35RPJ0</accession>
<dbReference type="InterPro" id="IPR013568">
    <property type="entry name" value="SEFIR_dom"/>
</dbReference>
<organism evidence="4 5">
    <name type="scientific">Geodia barretti</name>
    <name type="common">Barrett's horny sponge</name>
    <dbReference type="NCBI Taxonomy" id="519541"/>
    <lineage>
        <taxon>Eukaryota</taxon>
        <taxon>Metazoa</taxon>
        <taxon>Porifera</taxon>
        <taxon>Demospongiae</taxon>
        <taxon>Heteroscleromorpha</taxon>
        <taxon>Tetractinellida</taxon>
        <taxon>Astrophorina</taxon>
        <taxon>Geodiidae</taxon>
        <taxon>Geodia</taxon>
    </lineage>
</organism>
<comment type="caution">
    <text evidence="4">The sequence shown here is derived from an EMBL/GenBank/DDBJ whole genome shotgun (WGS) entry which is preliminary data.</text>
</comment>
<feature type="domain" description="Caspase family p20" evidence="3">
    <location>
        <begin position="47"/>
        <end position="168"/>
    </location>
</feature>
<dbReference type="InterPro" id="IPR011600">
    <property type="entry name" value="Pept_C14_caspase"/>
</dbReference>
<gene>
    <name evidence="4" type="ORF">GBAR_LOCUS9049</name>
</gene>
<dbReference type="InterPro" id="IPR001309">
    <property type="entry name" value="Pept_C14_p20"/>
</dbReference>
<evidence type="ECO:0000259" key="3">
    <source>
        <dbReference type="PROSITE" id="PS50208"/>
    </source>
</evidence>